<dbReference type="WBParaSite" id="ACAC_0001446301-mRNA-1">
    <property type="protein sequence ID" value="ACAC_0001446301-mRNA-1"/>
    <property type="gene ID" value="ACAC_0001446301"/>
</dbReference>
<dbReference type="STRING" id="6313.A0A0K0DRS4"/>
<reference evidence="3" key="2">
    <citation type="submission" date="2017-02" db="UniProtKB">
        <authorList>
            <consortium name="WormBaseParasite"/>
        </authorList>
    </citation>
    <scope>IDENTIFICATION</scope>
</reference>
<organism evidence="2 3">
    <name type="scientific">Angiostrongylus cantonensis</name>
    <name type="common">Rat lungworm</name>
    <dbReference type="NCBI Taxonomy" id="6313"/>
    <lineage>
        <taxon>Eukaryota</taxon>
        <taxon>Metazoa</taxon>
        <taxon>Ecdysozoa</taxon>
        <taxon>Nematoda</taxon>
        <taxon>Chromadorea</taxon>
        <taxon>Rhabditida</taxon>
        <taxon>Rhabditina</taxon>
        <taxon>Rhabditomorpha</taxon>
        <taxon>Strongyloidea</taxon>
        <taxon>Metastrongylidae</taxon>
        <taxon>Angiostrongylus</taxon>
    </lineage>
</organism>
<reference evidence="2" key="1">
    <citation type="submission" date="2012-09" db="EMBL/GenBank/DDBJ databases">
        <authorList>
            <person name="Martin A.A."/>
        </authorList>
    </citation>
    <scope>NUCLEOTIDE SEQUENCE</scope>
</reference>
<sequence>LKTTSHLEDNDVNFFNSVDKMVQLNKSLKDAELALEASNVEKEELIQQLSNHKLSNDRINADCLTLQSELQEVRIRLHEEQCRVRELTSTVDKLQDNSNILLTTRNEERVTFEAKIARNEELLLYWQKISEQKSAELSDLLAENEMLRTRCHNLENDFISYKSRARYVLEQQAKAAVNGGAINGLNTEAVQQSLIQLMNDFEELQYFFV</sequence>
<keyword evidence="2" id="KW-1185">Reference proteome</keyword>
<evidence type="ECO:0000313" key="2">
    <source>
        <dbReference type="Proteomes" id="UP000035642"/>
    </source>
</evidence>
<proteinExistence type="predicted"/>
<keyword evidence="1" id="KW-0175">Coiled coil</keyword>
<accession>A0A0K0DRS4</accession>
<dbReference type="SUPFAM" id="SSF111469">
    <property type="entry name" value="Geminin coiled-coil domain"/>
    <property type="match status" value="1"/>
</dbReference>
<protein>
    <submittedName>
        <fullName evidence="3">GOLGA2L5 domain-containing protein</fullName>
    </submittedName>
</protein>
<evidence type="ECO:0000256" key="1">
    <source>
        <dbReference type="SAM" id="Coils"/>
    </source>
</evidence>
<evidence type="ECO:0000313" key="3">
    <source>
        <dbReference type="WBParaSite" id="ACAC_0001446301-mRNA-1"/>
    </source>
</evidence>
<name>A0A0K0DRS4_ANGCA</name>
<dbReference type="Proteomes" id="UP000035642">
    <property type="component" value="Unassembled WGS sequence"/>
</dbReference>
<feature type="coiled-coil region" evidence="1">
    <location>
        <begin position="21"/>
        <end position="97"/>
    </location>
</feature>
<dbReference type="AlphaFoldDB" id="A0A0K0DRS4"/>